<dbReference type="STRING" id="1117707.VQ7734_00926"/>
<protein>
    <submittedName>
        <fullName evidence="2">Caspase domain protein</fullName>
    </submittedName>
</protein>
<proteinExistence type="predicted"/>
<evidence type="ECO:0000313" key="2">
    <source>
        <dbReference type="EMBL" id="SHO55207.1"/>
    </source>
</evidence>
<dbReference type="OrthoDB" id="6810016at2"/>
<evidence type="ECO:0000313" key="3">
    <source>
        <dbReference type="Proteomes" id="UP000184600"/>
    </source>
</evidence>
<keyword evidence="1" id="KW-0175">Coiled coil</keyword>
<keyword evidence="3" id="KW-1185">Reference proteome</keyword>
<organism evidence="2 3">
    <name type="scientific">Vibrio quintilis</name>
    <dbReference type="NCBI Taxonomy" id="1117707"/>
    <lineage>
        <taxon>Bacteria</taxon>
        <taxon>Pseudomonadati</taxon>
        <taxon>Pseudomonadota</taxon>
        <taxon>Gammaproteobacteria</taxon>
        <taxon>Vibrionales</taxon>
        <taxon>Vibrionaceae</taxon>
        <taxon>Vibrio</taxon>
    </lineage>
</organism>
<dbReference type="Gene3D" id="3.40.50.1460">
    <property type="match status" value="1"/>
</dbReference>
<name>A0A1M7YRE2_9VIBR</name>
<gene>
    <name evidence="2" type="ORF">VQ7734_00926</name>
</gene>
<dbReference type="RefSeq" id="WP_073580105.1">
    <property type="nucleotide sequence ID" value="NZ_AP024897.1"/>
</dbReference>
<dbReference type="AlphaFoldDB" id="A0A1M7YRE2"/>
<dbReference type="PROSITE" id="PS51257">
    <property type="entry name" value="PROKAR_LIPOPROTEIN"/>
    <property type="match status" value="1"/>
</dbReference>
<dbReference type="EMBL" id="FRFG01000012">
    <property type="protein sequence ID" value="SHO55207.1"/>
    <property type="molecule type" value="Genomic_DNA"/>
</dbReference>
<sequence length="799" mass="92221">MKIRNALTIMMIFIFLSGCTTTREEVKRLHTSSEYFPFSLKLKVNDFNIKHGIVTIRPELIGQYQTYKFIRKKKIETSRTVNAAGYLRYPFILLATVIALPYLLLFGDEDASDISAGDAIVDTITLSDPAMCYAETDCDVHELENKVIKEKGTPEEKTISFRNGEVFLEIKGSNQRVISVPLYKDRLVKFALRELGNSHHYTIAPKFYGSLAHLNRAEIHPLQYDVPQSYMMIEKQTKNNWLLVGSFSNDILETLAEQWQFKVNQKHRLNQTINEVVRKNVKSYLSVVEKPVLPKPLIIPKIKKPDIPVFKPLVKKKFESTQAFEQHYAKAQRQQFEKIHQLEKQYKNKVRQRNKQVEQENHFIRSTSERLLRNYRRRLESLQETLDEEQKSQVVFAYMYLLSSPELKNIDYDIDHQTLYGVISTSYAGKETEYPVKSAIPPALAKNIYEHSQTNPVYAKLKYYLRPDYSLKLTASSFDFRGKKYPLSQVSDKVNLNPVRVELPQISPDWSGITFNQMDSVTLPELQDIQSTDLLKDKEIKIVNANFEDDIPDLLIKSPAHPGRSNQWLIAIGIEKYKYVDNIIYAKRSAELFVKTLQKKAGISKQHTILLLDENASSGTIKAQIKILLEKVSPGDDVYFYYNGHGIPDTHQSNEPYLLPGDQYPYWIDEDKFFKLANIYKLFSDSVAHQVIFFIDSCFSDTLLGDTVAASRLVPKSVDFNEEKLVVLSASGKDQFSNAFAEKGHRLFSYYLMKSILSDQSLIKNIYNDVYQKVKKQSKQISGYHIQEPTLRGNKTFQL</sequence>
<evidence type="ECO:0000256" key="1">
    <source>
        <dbReference type="SAM" id="Coils"/>
    </source>
</evidence>
<accession>A0A1M7YRE2</accession>
<dbReference type="Proteomes" id="UP000184600">
    <property type="component" value="Unassembled WGS sequence"/>
</dbReference>
<feature type="coiled-coil region" evidence="1">
    <location>
        <begin position="339"/>
        <end position="392"/>
    </location>
</feature>
<reference evidence="3" key="1">
    <citation type="submission" date="2016-12" db="EMBL/GenBank/DDBJ databases">
        <authorList>
            <person name="Rodrigo-Torres L."/>
            <person name="Arahal R.D."/>
            <person name="Lucena T."/>
        </authorList>
    </citation>
    <scope>NUCLEOTIDE SEQUENCE [LARGE SCALE GENOMIC DNA]</scope>
</reference>